<protein>
    <submittedName>
        <fullName evidence="2">Uncharacterized protein</fullName>
    </submittedName>
</protein>
<dbReference type="AlphaFoldDB" id="A0A7W6DVH3"/>
<evidence type="ECO:0000313" key="3">
    <source>
        <dbReference type="Proteomes" id="UP000541426"/>
    </source>
</evidence>
<keyword evidence="3" id="KW-1185">Reference proteome</keyword>
<organism evidence="2 3">
    <name type="scientific">Sagittula marina</name>
    <dbReference type="NCBI Taxonomy" id="943940"/>
    <lineage>
        <taxon>Bacteria</taxon>
        <taxon>Pseudomonadati</taxon>
        <taxon>Pseudomonadota</taxon>
        <taxon>Alphaproteobacteria</taxon>
        <taxon>Rhodobacterales</taxon>
        <taxon>Roseobacteraceae</taxon>
        <taxon>Sagittula</taxon>
    </lineage>
</organism>
<evidence type="ECO:0000313" key="2">
    <source>
        <dbReference type="EMBL" id="MBB3987717.1"/>
    </source>
</evidence>
<name>A0A7W6DVH3_9RHOB</name>
<dbReference type="Proteomes" id="UP000541426">
    <property type="component" value="Unassembled WGS sequence"/>
</dbReference>
<reference evidence="2 3" key="1">
    <citation type="submission" date="2020-08" db="EMBL/GenBank/DDBJ databases">
        <title>Genomic Encyclopedia of Type Strains, Phase IV (KMG-IV): sequencing the most valuable type-strain genomes for metagenomic binning, comparative biology and taxonomic classification.</title>
        <authorList>
            <person name="Goeker M."/>
        </authorList>
    </citation>
    <scope>NUCLEOTIDE SEQUENCE [LARGE SCALE GENOMIC DNA]</scope>
    <source>
        <strain evidence="2 3">DSM 102235</strain>
    </source>
</reference>
<keyword evidence="1" id="KW-1133">Transmembrane helix</keyword>
<evidence type="ECO:0000256" key="1">
    <source>
        <dbReference type="SAM" id="Phobius"/>
    </source>
</evidence>
<comment type="caution">
    <text evidence="2">The sequence shown here is derived from an EMBL/GenBank/DDBJ whole genome shotgun (WGS) entry which is preliminary data.</text>
</comment>
<feature type="transmembrane region" description="Helical" evidence="1">
    <location>
        <begin position="12"/>
        <end position="31"/>
    </location>
</feature>
<dbReference type="EMBL" id="JACIEJ010000012">
    <property type="protein sequence ID" value="MBB3987717.1"/>
    <property type="molecule type" value="Genomic_DNA"/>
</dbReference>
<gene>
    <name evidence="2" type="ORF">GGQ68_004070</name>
</gene>
<proteinExistence type="predicted"/>
<accession>A0A7W6DVH3</accession>
<sequence>MPELLTRKKLQGHLADGGAVLIAKLFAWWFGVPR</sequence>
<keyword evidence="1" id="KW-0472">Membrane</keyword>
<keyword evidence="1" id="KW-0812">Transmembrane</keyword>